<dbReference type="RefSeq" id="WP_188215475.1">
    <property type="nucleotide sequence ID" value="NZ_BAABGH010000001.1"/>
</dbReference>
<keyword evidence="2" id="KW-1185">Reference proteome</keyword>
<dbReference type="InterPro" id="IPR024213">
    <property type="entry name" value="DUF3822"/>
</dbReference>
<evidence type="ECO:0000313" key="1">
    <source>
        <dbReference type="EMBL" id="MBD0834979.1"/>
    </source>
</evidence>
<protein>
    <submittedName>
        <fullName evidence="1">DUF3822 family protein</fullName>
    </submittedName>
</protein>
<gene>
    <name evidence="1" type="ORF">ICJ84_05995</name>
</gene>
<reference evidence="1" key="1">
    <citation type="journal article" date="2013" name="Int. J. Syst. Evol. Microbiol.">
        <title>Aestuariibaculum suncheonense gen. nov., sp. nov., a marine bacterium of the family Flavobacteriaceae isolated from a tidal flat and emended descriptions of the genera Gaetbulibacter and Tamlana.</title>
        <authorList>
            <person name="Jeong S.H."/>
            <person name="Park M.S."/>
            <person name="Jin H.M."/>
            <person name="Lee K."/>
            <person name="Park W."/>
            <person name="Jeon C.O."/>
        </authorList>
    </citation>
    <scope>NUCLEOTIDE SEQUENCE</scope>
    <source>
        <strain evidence="1">SC17</strain>
    </source>
</reference>
<name>A0A8J6Q683_9FLAO</name>
<organism evidence="1 2">
    <name type="scientific">Aestuariibaculum suncheonense</name>
    <dbReference type="NCBI Taxonomy" id="1028745"/>
    <lineage>
        <taxon>Bacteria</taxon>
        <taxon>Pseudomonadati</taxon>
        <taxon>Bacteroidota</taxon>
        <taxon>Flavobacteriia</taxon>
        <taxon>Flavobacteriales</taxon>
        <taxon>Flavobacteriaceae</taxon>
    </lineage>
</organism>
<dbReference type="AlphaFoldDB" id="A0A8J6Q683"/>
<reference evidence="1" key="2">
    <citation type="submission" date="2020-09" db="EMBL/GenBank/DDBJ databases">
        <authorList>
            <person name="Wu Z."/>
        </authorList>
    </citation>
    <scope>NUCLEOTIDE SEQUENCE</scope>
    <source>
        <strain evidence="1">SC17</strain>
    </source>
</reference>
<comment type="caution">
    <text evidence="1">The sequence shown here is derived from an EMBL/GenBank/DDBJ whole genome shotgun (WGS) entry which is preliminary data.</text>
</comment>
<dbReference type="Pfam" id="PF12864">
    <property type="entry name" value="DUF3822"/>
    <property type="match status" value="1"/>
</dbReference>
<dbReference type="CDD" id="cd24013">
    <property type="entry name" value="ASKHA_ATPase_BT3980-like"/>
    <property type="match status" value="1"/>
</dbReference>
<dbReference type="EMBL" id="JACVXC010000002">
    <property type="protein sequence ID" value="MBD0834979.1"/>
    <property type="molecule type" value="Genomic_DNA"/>
</dbReference>
<evidence type="ECO:0000313" key="2">
    <source>
        <dbReference type="Proteomes" id="UP000602057"/>
    </source>
</evidence>
<dbReference type="Proteomes" id="UP000602057">
    <property type="component" value="Unassembled WGS sequence"/>
</dbReference>
<proteinExistence type="predicted"/>
<accession>A0A8J6Q683</accession>
<sequence>MAQANKELYTLTNKDLSIQISLSGLSFCILQRDTQTITLLSEINFGKKLNYLVLLDYLKKAIETTPDLQDDFDNITVVHDNDLSNLVPMPLFDEDHLADYLKFNAKILKSDYIATDDIVLNDSVNVYVPFININNFIYETFGEFTFKHVSSVLIENILLIEKNAETPKVYANIAQEHFELIVVDKTKLLLYNTFEYSTKEDFIYYILFATEQLNLNPETFQLILLGDVIENDELYNMAYKYIRFVSFGSRNDNYNYTEAPKTNHSNFTLINSF</sequence>
<dbReference type="Gene3D" id="3.30.420.260">
    <property type="match status" value="1"/>
</dbReference>
<dbReference type="Gene3D" id="3.30.420.250">
    <property type="match status" value="1"/>
</dbReference>